<organism evidence="10 11">
    <name type="scientific">Dysgonomonas alginatilytica</name>
    <dbReference type="NCBI Taxonomy" id="1605892"/>
    <lineage>
        <taxon>Bacteria</taxon>
        <taxon>Pseudomonadati</taxon>
        <taxon>Bacteroidota</taxon>
        <taxon>Bacteroidia</taxon>
        <taxon>Bacteroidales</taxon>
        <taxon>Dysgonomonadaceae</taxon>
        <taxon>Dysgonomonas</taxon>
    </lineage>
</organism>
<comment type="pathway">
    <text evidence="7">Amino-acid biosynthesis; L-methionine biosynthesis via de novo pathway.</text>
</comment>
<reference evidence="10 11" key="1">
    <citation type="submission" date="2018-03" db="EMBL/GenBank/DDBJ databases">
        <title>Genomic Encyclopedia of Archaeal and Bacterial Type Strains, Phase II (KMG-II): from individual species to whole genera.</title>
        <authorList>
            <person name="Goeker M."/>
        </authorList>
    </citation>
    <scope>NUCLEOTIDE SEQUENCE [LARGE SCALE GENOMIC DNA]</scope>
    <source>
        <strain evidence="10 11">DSM 100214</strain>
    </source>
</reference>
<evidence type="ECO:0000256" key="2">
    <source>
        <dbReference type="ARBA" id="ARBA00004777"/>
    </source>
</evidence>
<dbReference type="Gene3D" id="3.20.20.220">
    <property type="match status" value="1"/>
</dbReference>
<evidence type="ECO:0000256" key="8">
    <source>
        <dbReference type="ARBA" id="ARBA00048628"/>
    </source>
</evidence>
<dbReference type="AlphaFoldDB" id="A0A2V3PQ29"/>
<dbReference type="OrthoDB" id="9812555at2"/>
<dbReference type="PANTHER" id="PTHR45754">
    <property type="entry name" value="METHYLENETETRAHYDROFOLATE REDUCTASE"/>
    <property type="match status" value="1"/>
</dbReference>
<dbReference type="CDD" id="cd00537">
    <property type="entry name" value="MTHFR"/>
    <property type="match status" value="1"/>
</dbReference>
<evidence type="ECO:0000256" key="1">
    <source>
        <dbReference type="ARBA" id="ARBA00001974"/>
    </source>
</evidence>
<comment type="cofactor">
    <cofactor evidence="1 9">
        <name>FAD</name>
        <dbReference type="ChEBI" id="CHEBI:57692"/>
    </cofactor>
</comment>
<keyword evidence="4 9" id="KW-0285">Flavoprotein</keyword>
<dbReference type="GO" id="GO:0106312">
    <property type="term" value="F:methylenetetrahydrofolate reductase (NADH) activity"/>
    <property type="evidence" value="ECO:0007669"/>
    <property type="project" value="UniProtKB-EC"/>
</dbReference>
<dbReference type="GO" id="GO:0009086">
    <property type="term" value="P:methionine biosynthetic process"/>
    <property type="evidence" value="ECO:0007669"/>
    <property type="project" value="TreeGrafter"/>
</dbReference>
<evidence type="ECO:0000256" key="5">
    <source>
        <dbReference type="ARBA" id="ARBA00022827"/>
    </source>
</evidence>
<comment type="catalytic activity">
    <reaction evidence="8">
        <text>(6S)-5-methyl-5,6,7,8-tetrahydrofolate + NAD(+) = (6R)-5,10-methylene-5,6,7,8-tetrahydrofolate + NADH + H(+)</text>
        <dbReference type="Rhea" id="RHEA:19821"/>
        <dbReference type="ChEBI" id="CHEBI:15378"/>
        <dbReference type="ChEBI" id="CHEBI:15636"/>
        <dbReference type="ChEBI" id="CHEBI:18608"/>
        <dbReference type="ChEBI" id="CHEBI:57540"/>
        <dbReference type="ChEBI" id="CHEBI:57945"/>
        <dbReference type="EC" id="1.5.1.54"/>
    </reaction>
    <physiologicalReaction direction="right-to-left" evidence="8">
        <dbReference type="Rhea" id="RHEA:19823"/>
    </physiologicalReaction>
</comment>
<dbReference type="UniPathway" id="UPA00193"/>
<sequence length="316" mass="35915">MKVTDLIQNNGKTAFSFEILPPLKGNSIQKAYNIIDKLIEFDPKYINITTHHSENIYKELPDGTVTKVNVRKRPGTVAIAASIQNKYNITAVPHMICKGFSKEETEYALIDLNFLGIHNLLLLRGDAHKLESDQLAGNMNQYATDLQVQVNHFNEGITADGGSFERFETPFSYGMACYPEKHEEAPNLESDIYYLKMKQAQGAEYFVTQMFFDNSKYFSFVERCRAEGITIPIIPGVKPIYKINHLTLLPKTFRSDIPEELAAELRKCHSDAEAKDVGVEWGIKQCKELIQYGVPSIHFYALMATESVRRIAKEVY</sequence>
<accession>A0A2V3PQ29</accession>
<dbReference type="InterPro" id="IPR029041">
    <property type="entry name" value="FAD-linked_oxidoreductase-like"/>
</dbReference>
<evidence type="ECO:0000256" key="4">
    <source>
        <dbReference type="ARBA" id="ARBA00022630"/>
    </source>
</evidence>
<dbReference type="SUPFAM" id="SSF51730">
    <property type="entry name" value="FAD-linked oxidoreductase"/>
    <property type="match status" value="1"/>
</dbReference>
<name>A0A2V3PQ29_9BACT</name>
<dbReference type="RefSeq" id="WP_110310865.1">
    <property type="nucleotide sequence ID" value="NZ_QICL01000013.1"/>
</dbReference>
<dbReference type="GO" id="GO:0071949">
    <property type="term" value="F:FAD binding"/>
    <property type="evidence" value="ECO:0007669"/>
    <property type="project" value="TreeGrafter"/>
</dbReference>
<evidence type="ECO:0000313" key="10">
    <source>
        <dbReference type="EMBL" id="PXV63535.1"/>
    </source>
</evidence>
<keyword evidence="11" id="KW-1185">Reference proteome</keyword>
<dbReference type="FunFam" id="3.20.20.220:FF:000015">
    <property type="entry name" value="Methylenetetrahydrofolate reductase"/>
    <property type="match status" value="1"/>
</dbReference>
<dbReference type="InterPro" id="IPR003171">
    <property type="entry name" value="Mehydrof_redctse-like"/>
</dbReference>
<proteinExistence type="inferred from homology"/>
<keyword evidence="6 9" id="KW-0560">Oxidoreductase</keyword>
<comment type="pathway">
    <text evidence="2 9">One-carbon metabolism; tetrahydrofolate interconversion.</text>
</comment>
<keyword evidence="5 9" id="KW-0274">FAD</keyword>
<evidence type="ECO:0000256" key="7">
    <source>
        <dbReference type="ARBA" id="ARBA00034478"/>
    </source>
</evidence>
<dbReference type="GO" id="GO:0005829">
    <property type="term" value="C:cytosol"/>
    <property type="evidence" value="ECO:0007669"/>
    <property type="project" value="TreeGrafter"/>
</dbReference>
<evidence type="ECO:0000256" key="6">
    <source>
        <dbReference type="ARBA" id="ARBA00023002"/>
    </source>
</evidence>
<dbReference type="GO" id="GO:0035999">
    <property type="term" value="P:tetrahydrofolate interconversion"/>
    <property type="evidence" value="ECO:0007669"/>
    <property type="project" value="UniProtKB-UniPathway"/>
</dbReference>
<comment type="caution">
    <text evidence="10">The sequence shown here is derived from an EMBL/GenBank/DDBJ whole genome shotgun (WGS) entry which is preliminary data.</text>
</comment>
<dbReference type="EMBL" id="QICL01000013">
    <property type="protein sequence ID" value="PXV63535.1"/>
    <property type="molecule type" value="Genomic_DNA"/>
</dbReference>
<dbReference type="Proteomes" id="UP000247973">
    <property type="component" value="Unassembled WGS sequence"/>
</dbReference>
<dbReference type="PANTHER" id="PTHR45754:SF3">
    <property type="entry name" value="METHYLENETETRAHYDROFOLATE REDUCTASE (NADPH)"/>
    <property type="match status" value="1"/>
</dbReference>
<dbReference type="Pfam" id="PF02219">
    <property type="entry name" value="MTHFR"/>
    <property type="match status" value="1"/>
</dbReference>
<evidence type="ECO:0000256" key="9">
    <source>
        <dbReference type="RuleBase" id="RU003862"/>
    </source>
</evidence>
<evidence type="ECO:0000313" key="11">
    <source>
        <dbReference type="Proteomes" id="UP000247973"/>
    </source>
</evidence>
<evidence type="ECO:0000256" key="3">
    <source>
        <dbReference type="ARBA" id="ARBA00006743"/>
    </source>
</evidence>
<protein>
    <recommendedName>
        <fullName evidence="9">Methylenetetrahydrofolate reductase</fullName>
    </recommendedName>
</protein>
<gene>
    <name evidence="10" type="ORF">CLV62_11322</name>
</gene>
<comment type="similarity">
    <text evidence="3 9">Belongs to the methylenetetrahydrofolate reductase family.</text>
</comment>